<accession>A0A8X6RD71</accession>
<gene>
    <name evidence="1" type="ORF">TNCV_72641</name>
</gene>
<evidence type="ECO:0000313" key="1">
    <source>
        <dbReference type="EMBL" id="GFX89571.1"/>
    </source>
</evidence>
<keyword evidence="2" id="KW-1185">Reference proteome</keyword>
<dbReference type="EMBL" id="BMAU01021073">
    <property type="protein sequence ID" value="GFX89571.1"/>
    <property type="molecule type" value="Genomic_DNA"/>
</dbReference>
<dbReference type="AlphaFoldDB" id="A0A8X6RD71"/>
<organism evidence="1 2">
    <name type="scientific">Trichonephila clavipes</name>
    <name type="common">Golden silk orbweaver</name>
    <name type="synonym">Nephila clavipes</name>
    <dbReference type="NCBI Taxonomy" id="2585209"/>
    <lineage>
        <taxon>Eukaryota</taxon>
        <taxon>Metazoa</taxon>
        <taxon>Ecdysozoa</taxon>
        <taxon>Arthropoda</taxon>
        <taxon>Chelicerata</taxon>
        <taxon>Arachnida</taxon>
        <taxon>Araneae</taxon>
        <taxon>Araneomorphae</taxon>
        <taxon>Entelegynae</taxon>
        <taxon>Araneoidea</taxon>
        <taxon>Nephilidae</taxon>
        <taxon>Trichonephila</taxon>
    </lineage>
</organism>
<reference evidence="1" key="1">
    <citation type="submission" date="2020-08" db="EMBL/GenBank/DDBJ databases">
        <title>Multicomponent nature underlies the extraordinary mechanical properties of spider dragline silk.</title>
        <authorList>
            <person name="Kono N."/>
            <person name="Nakamura H."/>
            <person name="Mori M."/>
            <person name="Yoshida Y."/>
            <person name="Ohtoshi R."/>
            <person name="Malay A.D."/>
            <person name="Moran D.A.P."/>
            <person name="Tomita M."/>
            <person name="Numata K."/>
            <person name="Arakawa K."/>
        </authorList>
    </citation>
    <scope>NUCLEOTIDE SEQUENCE</scope>
</reference>
<sequence length="83" mass="9100">MYSKGRTRLNTGSKCRSLQDACRLFCLEILLPDTDGHVQANGPLSAYVVMRLLPSSNPLQISMFWSDIGDLPGDSTTCLVLIP</sequence>
<name>A0A8X6RD71_TRICX</name>
<protein>
    <submittedName>
        <fullName evidence="1">Uncharacterized protein</fullName>
    </submittedName>
</protein>
<proteinExistence type="predicted"/>
<evidence type="ECO:0000313" key="2">
    <source>
        <dbReference type="Proteomes" id="UP000887159"/>
    </source>
</evidence>
<comment type="caution">
    <text evidence="1">The sequence shown here is derived from an EMBL/GenBank/DDBJ whole genome shotgun (WGS) entry which is preliminary data.</text>
</comment>
<dbReference type="Proteomes" id="UP000887159">
    <property type="component" value="Unassembled WGS sequence"/>
</dbReference>